<sequence>MKDGRVVAYASRQLKKHEVNYPTCDLEMASSSFVEAIKASQAVDIEVIAEKTKCDQRITSDFMVDGEGVLRYGDRIIVPLDLELRRGSWYSVIVQHSFSPFNGWAIQENYTNFGGYVVSLCDRV</sequence>
<gene>
    <name evidence="1" type="ORF">O6P43_020219</name>
</gene>
<dbReference type="Proteomes" id="UP001163823">
    <property type="component" value="Chromosome 8"/>
</dbReference>
<protein>
    <submittedName>
        <fullName evidence="1">RNA-directed DNA polymerase (Reverse transcriptase)</fullName>
    </submittedName>
</protein>
<evidence type="ECO:0000313" key="2">
    <source>
        <dbReference type="Proteomes" id="UP001163823"/>
    </source>
</evidence>
<accession>A0AAD7LK64</accession>
<dbReference type="AlphaFoldDB" id="A0AAD7LK64"/>
<keyword evidence="1" id="KW-0695">RNA-directed DNA polymerase</keyword>
<dbReference type="EMBL" id="JARAOO010000008">
    <property type="protein sequence ID" value="KAJ7959675.1"/>
    <property type="molecule type" value="Genomic_DNA"/>
</dbReference>
<organism evidence="1 2">
    <name type="scientific">Quillaja saponaria</name>
    <name type="common">Soap bark tree</name>
    <dbReference type="NCBI Taxonomy" id="32244"/>
    <lineage>
        <taxon>Eukaryota</taxon>
        <taxon>Viridiplantae</taxon>
        <taxon>Streptophyta</taxon>
        <taxon>Embryophyta</taxon>
        <taxon>Tracheophyta</taxon>
        <taxon>Spermatophyta</taxon>
        <taxon>Magnoliopsida</taxon>
        <taxon>eudicotyledons</taxon>
        <taxon>Gunneridae</taxon>
        <taxon>Pentapetalae</taxon>
        <taxon>rosids</taxon>
        <taxon>fabids</taxon>
        <taxon>Fabales</taxon>
        <taxon>Quillajaceae</taxon>
        <taxon>Quillaja</taxon>
    </lineage>
</organism>
<dbReference type="GO" id="GO:0003964">
    <property type="term" value="F:RNA-directed DNA polymerase activity"/>
    <property type="evidence" value="ECO:0007669"/>
    <property type="project" value="UniProtKB-KW"/>
</dbReference>
<reference evidence="1" key="1">
    <citation type="journal article" date="2023" name="Science">
        <title>Elucidation of the pathway for biosynthesis of saponin adjuvants from the soapbark tree.</title>
        <authorList>
            <person name="Reed J."/>
            <person name="Orme A."/>
            <person name="El-Demerdash A."/>
            <person name="Owen C."/>
            <person name="Martin L.B.B."/>
            <person name="Misra R.C."/>
            <person name="Kikuchi S."/>
            <person name="Rejzek M."/>
            <person name="Martin A.C."/>
            <person name="Harkess A."/>
            <person name="Leebens-Mack J."/>
            <person name="Louveau T."/>
            <person name="Stephenson M.J."/>
            <person name="Osbourn A."/>
        </authorList>
    </citation>
    <scope>NUCLEOTIDE SEQUENCE</scope>
    <source>
        <strain evidence="1">S10</strain>
    </source>
</reference>
<comment type="caution">
    <text evidence="1">The sequence shown here is derived from an EMBL/GenBank/DDBJ whole genome shotgun (WGS) entry which is preliminary data.</text>
</comment>
<keyword evidence="1" id="KW-0548">Nucleotidyltransferase</keyword>
<dbReference type="KEGG" id="qsa:O6P43_020219"/>
<keyword evidence="1" id="KW-0808">Transferase</keyword>
<name>A0AAD7LK64_QUISA</name>
<proteinExistence type="predicted"/>
<evidence type="ECO:0000313" key="1">
    <source>
        <dbReference type="EMBL" id="KAJ7959675.1"/>
    </source>
</evidence>
<keyword evidence="2" id="KW-1185">Reference proteome</keyword>